<dbReference type="EMBL" id="PVTR01000004">
    <property type="protein sequence ID" value="PRY88432.1"/>
    <property type="molecule type" value="Genomic_DNA"/>
</dbReference>
<name>A0A2T0WP15_9BACT</name>
<evidence type="ECO:0000313" key="1">
    <source>
        <dbReference type="EMBL" id="PRY88432.1"/>
    </source>
</evidence>
<sequence>MNLRKITDVNFYTLKPIEAQENSINYTNTSNTNF</sequence>
<comment type="caution">
    <text evidence="1">The sequence shown here is derived from an EMBL/GenBank/DDBJ whole genome shotgun (WGS) entry which is preliminary data.</text>
</comment>
<reference evidence="1 2" key="1">
    <citation type="submission" date="2018-03" db="EMBL/GenBank/DDBJ databases">
        <title>Genomic Encyclopedia of Archaeal and Bacterial Type Strains, Phase II (KMG-II): from individual species to whole genera.</title>
        <authorList>
            <person name="Goeker M."/>
        </authorList>
    </citation>
    <scope>NUCLEOTIDE SEQUENCE [LARGE SCALE GENOMIC DNA]</scope>
    <source>
        <strain evidence="1 2">DSM 27929</strain>
    </source>
</reference>
<organism evidence="1 2">
    <name type="scientific">Mongoliibacter ruber</name>
    <dbReference type="NCBI Taxonomy" id="1750599"/>
    <lineage>
        <taxon>Bacteria</taxon>
        <taxon>Pseudomonadati</taxon>
        <taxon>Bacteroidota</taxon>
        <taxon>Cytophagia</taxon>
        <taxon>Cytophagales</taxon>
        <taxon>Cyclobacteriaceae</taxon>
        <taxon>Mongoliibacter</taxon>
    </lineage>
</organism>
<keyword evidence="2" id="KW-1185">Reference proteome</keyword>
<accession>A0A2T0WP15</accession>
<dbReference type="Proteomes" id="UP000238157">
    <property type="component" value="Unassembled WGS sequence"/>
</dbReference>
<protein>
    <submittedName>
        <fullName evidence="1">Uncharacterized protein</fullName>
    </submittedName>
</protein>
<evidence type="ECO:0000313" key="2">
    <source>
        <dbReference type="Proteomes" id="UP000238157"/>
    </source>
</evidence>
<proteinExistence type="predicted"/>
<dbReference type="AlphaFoldDB" id="A0A2T0WP15"/>
<gene>
    <name evidence="1" type="ORF">CLW00_10483</name>
</gene>